<dbReference type="AlphaFoldDB" id="A0A6C0JDM7"/>
<dbReference type="EMBL" id="MN740367">
    <property type="protein sequence ID" value="QHU02960.1"/>
    <property type="molecule type" value="Genomic_DNA"/>
</dbReference>
<sequence length="591" mass="69018">MNFTYRKNDNASLFESVQRNELLDIKEPQNYVPLYKKFFDLNDKNYDKINLNNKKYLRRIITMTDDNSCKGIIMNSKNNEENAEIFFKYSPLLDPTKYLIGKYDENVNLMNLPKYNHSDCHAKVKDPNNAAYVDSFFTYLTSQLLHNHGIIHGIDFYGSFLGKKNNFKINIADDVEYLNDSDFFHKNRGTLFNIDNSFADNFFNFDTRSNKNRIITHTENLSDDFLNLGDINDISHLDSIFSDMKISDDIVEEKKVDLVFSYDISKSKPDSNVAISLDSATNGDLEEDDQENEEKNKESGSESDCSSRSSDTDNERDSDSDDDDDDSTSYSTASEDTLIATINTFPVQVIALEKCYETMDTLIVDKADSLTDKEWGSMITQIIMQLIIYQKIFDFTHNDLHTNNVMYITTPKQYIYYKYNNRHYKIPTFGRIFKIIDFGRAIYKFRGNVICSDSYHQKGDAATQYNFEPYFNPDKPRLEPNYSFDLCRLACSLFDFIIDDIKENPKSPENAMKRLIIEWCNDDKNRNILYKNNGEERYPDFKLYKMISRTVHNHTPEKVIQQSYFNRYVLGKKKISKNAKIINIDSLPQYT</sequence>
<evidence type="ECO:0008006" key="3">
    <source>
        <dbReference type="Google" id="ProtNLM"/>
    </source>
</evidence>
<evidence type="ECO:0000256" key="1">
    <source>
        <dbReference type="SAM" id="MobiDB-lite"/>
    </source>
</evidence>
<proteinExistence type="predicted"/>
<name>A0A6C0JDM7_9ZZZZ</name>
<feature type="compositionally biased region" description="Acidic residues" evidence="1">
    <location>
        <begin position="318"/>
        <end position="327"/>
    </location>
</feature>
<reference evidence="2" key="1">
    <citation type="journal article" date="2020" name="Nature">
        <title>Giant virus diversity and host interactions through global metagenomics.</title>
        <authorList>
            <person name="Schulz F."/>
            <person name="Roux S."/>
            <person name="Paez-Espino D."/>
            <person name="Jungbluth S."/>
            <person name="Walsh D.A."/>
            <person name="Denef V.J."/>
            <person name="McMahon K.D."/>
            <person name="Konstantinidis K.T."/>
            <person name="Eloe-Fadrosh E.A."/>
            <person name="Kyrpides N.C."/>
            <person name="Woyke T."/>
        </authorList>
    </citation>
    <scope>NUCLEOTIDE SEQUENCE</scope>
    <source>
        <strain evidence="2">GVMAG-M-3300025890-48</strain>
    </source>
</reference>
<evidence type="ECO:0000313" key="2">
    <source>
        <dbReference type="EMBL" id="QHU02960.1"/>
    </source>
</evidence>
<protein>
    <recommendedName>
        <fullName evidence="3">Protein kinase domain-containing protein</fullName>
    </recommendedName>
</protein>
<feature type="region of interest" description="Disordered" evidence="1">
    <location>
        <begin position="273"/>
        <end position="332"/>
    </location>
</feature>
<dbReference type="Gene3D" id="1.10.510.10">
    <property type="entry name" value="Transferase(Phosphotransferase) domain 1"/>
    <property type="match status" value="1"/>
</dbReference>
<dbReference type="InterPro" id="IPR011009">
    <property type="entry name" value="Kinase-like_dom_sf"/>
</dbReference>
<organism evidence="2">
    <name type="scientific">viral metagenome</name>
    <dbReference type="NCBI Taxonomy" id="1070528"/>
    <lineage>
        <taxon>unclassified sequences</taxon>
        <taxon>metagenomes</taxon>
        <taxon>organismal metagenomes</taxon>
    </lineage>
</organism>
<dbReference type="SUPFAM" id="SSF56112">
    <property type="entry name" value="Protein kinase-like (PK-like)"/>
    <property type="match status" value="1"/>
</dbReference>
<accession>A0A6C0JDM7</accession>